<evidence type="ECO:0000259" key="2">
    <source>
        <dbReference type="SMART" id="SM00899"/>
    </source>
</evidence>
<gene>
    <name evidence="3" type="ORF">SAMN06297144_0969</name>
</gene>
<dbReference type="GO" id="GO:0046914">
    <property type="term" value="F:transition metal ion binding"/>
    <property type="evidence" value="ECO:0007669"/>
    <property type="project" value="InterPro"/>
</dbReference>
<sequence>MTIATHIPLPQPLASLRRRAPGTVAGVDWALLSDSEARRLREFGLDEGVEVELLHAGRFGSGPVAARIGRMTVTFRRHIARAIHVQPV</sequence>
<protein>
    <submittedName>
        <fullName evidence="3">Ferrous iron transport protein A</fullName>
    </submittedName>
</protein>
<dbReference type="EMBL" id="OBMI01000001">
    <property type="protein sequence ID" value="SOB80258.1"/>
    <property type="molecule type" value="Genomic_DNA"/>
</dbReference>
<keyword evidence="1" id="KW-0408">Iron</keyword>
<name>A0A285QFF3_9SPHN</name>
<dbReference type="SMART" id="SM00899">
    <property type="entry name" value="FeoA"/>
    <property type="match status" value="1"/>
</dbReference>
<reference evidence="3 4" key="1">
    <citation type="submission" date="2017-07" db="EMBL/GenBank/DDBJ databases">
        <authorList>
            <person name="Sun Z.S."/>
            <person name="Albrecht U."/>
            <person name="Echele G."/>
            <person name="Lee C.C."/>
        </authorList>
    </citation>
    <scope>NUCLEOTIDE SEQUENCE [LARGE SCALE GENOMIC DNA]</scope>
    <source>
        <strain evidence="3 4">CGMCC 1.12672</strain>
    </source>
</reference>
<dbReference type="Proteomes" id="UP000219494">
    <property type="component" value="Unassembled WGS sequence"/>
</dbReference>
<evidence type="ECO:0000256" key="1">
    <source>
        <dbReference type="ARBA" id="ARBA00023004"/>
    </source>
</evidence>
<accession>A0A285QFF3</accession>
<dbReference type="OrthoDB" id="7173531at2"/>
<dbReference type="SUPFAM" id="SSF50037">
    <property type="entry name" value="C-terminal domain of transcriptional repressors"/>
    <property type="match status" value="1"/>
</dbReference>
<dbReference type="InterPro" id="IPR008988">
    <property type="entry name" value="Transcriptional_repressor_C"/>
</dbReference>
<proteinExistence type="predicted"/>
<feature type="domain" description="Ferrous iron transporter FeoA-like" evidence="2">
    <location>
        <begin position="11"/>
        <end position="87"/>
    </location>
</feature>
<dbReference type="RefSeq" id="WP_097062796.1">
    <property type="nucleotide sequence ID" value="NZ_OBMI01000001.1"/>
</dbReference>
<evidence type="ECO:0000313" key="3">
    <source>
        <dbReference type="EMBL" id="SOB80258.1"/>
    </source>
</evidence>
<dbReference type="Gene3D" id="2.30.30.90">
    <property type="match status" value="1"/>
</dbReference>
<evidence type="ECO:0000313" key="4">
    <source>
        <dbReference type="Proteomes" id="UP000219494"/>
    </source>
</evidence>
<organism evidence="3 4">
    <name type="scientific">Sphingomonas guangdongensis</name>
    <dbReference type="NCBI Taxonomy" id="1141890"/>
    <lineage>
        <taxon>Bacteria</taxon>
        <taxon>Pseudomonadati</taxon>
        <taxon>Pseudomonadota</taxon>
        <taxon>Alphaproteobacteria</taxon>
        <taxon>Sphingomonadales</taxon>
        <taxon>Sphingomonadaceae</taxon>
        <taxon>Sphingomonas</taxon>
    </lineage>
</organism>
<dbReference type="InterPro" id="IPR038157">
    <property type="entry name" value="FeoA_core_dom"/>
</dbReference>
<dbReference type="Pfam" id="PF04023">
    <property type="entry name" value="FeoA"/>
    <property type="match status" value="1"/>
</dbReference>
<dbReference type="InterPro" id="IPR007167">
    <property type="entry name" value="Fe-transptr_FeoA-like"/>
</dbReference>
<dbReference type="AlphaFoldDB" id="A0A285QFF3"/>
<keyword evidence="4" id="KW-1185">Reference proteome</keyword>